<evidence type="ECO:0000256" key="5">
    <source>
        <dbReference type="ARBA" id="ARBA00023157"/>
    </source>
</evidence>
<dbReference type="InterPro" id="IPR008993">
    <property type="entry name" value="TIMP-like_OB-fold"/>
</dbReference>
<dbReference type="PANTHER" id="PTHR28593">
    <property type="entry name" value="METEORIN-LIKE PROTEIN"/>
    <property type="match status" value="1"/>
</dbReference>
<dbReference type="InterPro" id="IPR001134">
    <property type="entry name" value="Netrin_domain"/>
</dbReference>
<keyword evidence="4" id="KW-0732">Signal</keyword>
<reference evidence="7 8" key="1">
    <citation type="journal article" date="2017" name="Nat. Ecol. Evol.">
        <title>Scallop genome provides insights into evolution of bilaterian karyotype and development.</title>
        <authorList>
            <person name="Wang S."/>
            <person name="Zhang J."/>
            <person name="Jiao W."/>
            <person name="Li J."/>
            <person name="Xun X."/>
            <person name="Sun Y."/>
            <person name="Guo X."/>
            <person name="Huan P."/>
            <person name="Dong B."/>
            <person name="Zhang L."/>
            <person name="Hu X."/>
            <person name="Sun X."/>
            <person name="Wang J."/>
            <person name="Zhao C."/>
            <person name="Wang Y."/>
            <person name="Wang D."/>
            <person name="Huang X."/>
            <person name="Wang R."/>
            <person name="Lv J."/>
            <person name="Li Y."/>
            <person name="Zhang Z."/>
            <person name="Liu B."/>
            <person name="Lu W."/>
            <person name="Hui Y."/>
            <person name="Liang J."/>
            <person name="Zhou Z."/>
            <person name="Hou R."/>
            <person name="Li X."/>
            <person name="Liu Y."/>
            <person name="Li H."/>
            <person name="Ning X."/>
            <person name="Lin Y."/>
            <person name="Zhao L."/>
            <person name="Xing Q."/>
            <person name="Dou J."/>
            <person name="Li Y."/>
            <person name="Mao J."/>
            <person name="Guo H."/>
            <person name="Dou H."/>
            <person name="Li T."/>
            <person name="Mu C."/>
            <person name="Jiang W."/>
            <person name="Fu Q."/>
            <person name="Fu X."/>
            <person name="Miao Y."/>
            <person name="Liu J."/>
            <person name="Yu Q."/>
            <person name="Li R."/>
            <person name="Liao H."/>
            <person name="Li X."/>
            <person name="Kong Y."/>
            <person name="Jiang Z."/>
            <person name="Chourrout D."/>
            <person name="Li R."/>
            <person name="Bao Z."/>
        </authorList>
    </citation>
    <scope>NUCLEOTIDE SEQUENCE [LARGE SCALE GENOMIC DNA]</scope>
    <source>
        <strain evidence="7 8">PY_sf001</strain>
    </source>
</reference>
<dbReference type="EMBL" id="NEDP02005287">
    <property type="protein sequence ID" value="OWF42396.1"/>
    <property type="molecule type" value="Genomic_DNA"/>
</dbReference>
<evidence type="ECO:0000256" key="2">
    <source>
        <dbReference type="ARBA" id="ARBA00005669"/>
    </source>
</evidence>
<comment type="caution">
    <text evidence="7">The sequence shown here is derived from an EMBL/GenBank/DDBJ whole genome shotgun (WGS) entry which is preliminary data.</text>
</comment>
<dbReference type="PROSITE" id="PS50189">
    <property type="entry name" value="NTR"/>
    <property type="match status" value="1"/>
</dbReference>
<dbReference type="GO" id="GO:0005179">
    <property type="term" value="F:hormone activity"/>
    <property type="evidence" value="ECO:0007669"/>
    <property type="project" value="TreeGrafter"/>
</dbReference>
<gene>
    <name evidence="7" type="ORF">KP79_PYT05161</name>
</gene>
<dbReference type="GO" id="GO:0005615">
    <property type="term" value="C:extracellular space"/>
    <property type="evidence" value="ECO:0007669"/>
    <property type="project" value="TreeGrafter"/>
</dbReference>
<evidence type="ECO:0000259" key="6">
    <source>
        <dbReference type="PROSITE" id="PS50189"/>
    </source>
</evidence>
<accession>A0A210Q0Z2</accession>
<sequence>MAMRETGRIASRARPVYRLHFPICTAPEGSKERGVRNIKPRCNEGSIRWRNPNGGLRVQLHAGYTSDFRACFAVDATNIAVKVSQEFVINSDNQISSHRSSYLHAVAITTNRTKEICIPSSSSYPSVLLYLETERLQHQSGVQKVTFHYVMEPIRSNRLLYNPMEEECRPCDPRELVRAYCSSDFVVTGKMTAVTHLDDLDRTKMDVEVTRVIRQKGQLFTYFREDQSLRGSMVAPRHCGVEYGVGDFLFTGYLRLGHMAISCSPYLSEWRQVLTAALADGTMECEVD</sequence>
<evidence type="ECO:0000313" key="8">
    <source>
        <dbReference type="Proteomes" id="UP000242188"/>
    </source>
</evidence>
<keyword evidence="3" id="KW-0964">Secreted</keyword>
<evidence type="ECO:0000313" key="7">
    <source>
        <dbReference type="EMBL" id="OWF42396.1"/>
    </source>
</evidence>
<protein>
    <submittedName>
        <fullName evidence="7">Meteorin-like protein</fullName>
    </submittedName>
</protein>
<name>A0A210Q0Z2_MIZYE</name>
<dbReference type="Gene3D" id="2.40.50.120">
    <property type="match status" value="1"/>
</dbReference>
<comment type="similarity">
    <text evidence="2">Belongs to the meteorin family.</text>
</comment>
<dbReference type="AlphaFoldDB" id="A0A210Q0Z2"/>
<feature type="domain" description="NTR" evidence="6">
    <location>
        <begin position="168"/>
        <end position="285"/>
    </location>
</feature>
<evidence type="ECO:0000256" key="1">
    <source>
        <dbReference type="ARBA" id="ARBA00004613"/>
    </source>
</evidence>
<keyword evidence="8" id="KW-1185">Reference proteome</keyword>
<dbReference type="SUPFAM" id="SSF50242">
    <property type="entry name" value="TIMP-like"/>
    <property type="match status" value="1"/>
</dbReference>
<dbReference type="OrthoDB" id="6092325at2759"/>
<evidence type="ECO:0000256" key="3">
    <source>
        <dbReference type="ARBA" id="ARBA00022525"/>
    </source>
</evidence>
<dbReference type="STRING" id="6573.A0A210Q0Z2"/>
<comment type="subcellular location">
    <subcellularLocation>
        <location evidence="1">Secreted</location>
    </subcellularLocation>
</comment>
<evidence type="ECO:0000256" key="4">
    <source>
        <dbReference type="ARBA" id="ARBA00022729"/>
    </source>
</evidence>
<organism evidence="7 8">
    <name type="scientific">Mizuhopecten yessoensis</name>
    <name type="common">Japanese scallop</name>
    <name type="synonym">Patinopecten yessoensis</name>
    <dbReference type="NCBI Taxonomy" id="6573"/>
    <lineage>
        <taxon>Eukaryota</taxon>
        <taxon>Metazoa</taxon>
        <taxon>Spiralia</taxon>
        <taxon>Lophotrochozoa</taxon>
        <taxon>Mollusca</taxon>
        <taxon>Bivalvia</taxon>
        <taxon>Autobranchia</taxon>
        <taxon>Pteriomorphia</taxon>
        <taxon>Pectinida</taxon>
        <taxon>Pectinoidea</taxon>
        <taxon>Pectinidae</taxon>
        <taxon>Mizuhopecten</taxon>
    </lineage>
</organism>
<dbReference type="PANTHER" id="PTHR28593:SF3">
    <property type="entry name" value="METEORIN-LIKE PROTEIN"/>
    <property type="match status" value="1"/>
</dbReference>
<keyword evidence="5" id="KW-1015">Disulfide bond</keyword>
<dbReference type="InterPro" id="IPR051998">
    <property type="entry name" value="Meteorin-like"/>
</dbReference>
<dbReference type="Proteomes" id="UP000242188">
    <property type="component" value="Unassembled WGS sequence"/>
</dbReference>
<proteinExistence type="inferred from homology"/>